<protein>
    <submittedName>
        <fullName evidence="2">Uncharacterized protein</fullName>
    </submittedName>
</protein>
<dbReference type="RefSeq" id="WP_200338748.1">
    <property type="nucleotide sequence ID" value="NZ_NRRL01000001.1"/>
</dbReference>
<dbReference type="Proteomes" id="UP001296873">
    <property type="component" value="Unassembled WGS sequence"/>
</dbReference>
<reference evidence="2 3" key="1">
    <citation type="journal article" date="2020" name="Microorganisms">
        <title>Osmotic Adaptation and Compatible Solute Biosynthesis of Phototrophic Bacteria as Revealed from Genome Analyses.</title>
        <authorList>
            <person name="Imhoff J.F."/>
            <person name="Rahn T."/>
            <person name="Kunzel S."/>
            <person name="Keller A."/>
            <person name="Neulinger S.C."/>
        </authorList>
    </citation>
    <scope>NUCLEOTIDE SEQUENCE [LARGE SCALE GENOMIC DNA]</scope>
    <source>
        <strain evidence="2 3">DSM 9895</strain>
    </source>
</reference>
<gene>
    <name evidence="2" type="ORF">CKO28_01365</name>
</gene>
<organism evidence="2 3">
    <name type="scientific">Rhodovibrio sodomensis</name>
    <dbReference type="NCBI Taxonomy" id="1088"/>
    <lineage>
        <taxon>Bacteria</taxon>
        <taxon>Pseudomonadati</taxon>
        <taxon>Pseudomonadota</taxon>
        <taxon>Alphaproteobacteria</taxon>
        <taxon>Rhodospirillales</taxon>
        <taxon>Rhodovibrionaceae</taxon>
        <taxon>Rhodovibrio</taxon>
    </lineage>
</organism>
<evidence type="ECO:0000313" key="2">
    <source>
        <dbReference type="EMBL" id="MBK1666693.1"/>
    </source>
</evidence>
<dbReference type="EMBL" id="NRRL01000001">
    <property type="protein sequence ID" value="MBK1666693.1"/>
    <property type="molecule type" value="Genomic_DNA"/>
</dbReference>
<name>A0ABS1DAS0_9PROT</name>
<comment type="caution">
    <text evidence="2">The sequence shown here is derived from an EMBL/GenBank/DDBJ whole genome shotgun (WGS) entry which is preliminary data.</text>
</comment>
<evidence type="ECO:0000313" key="3">
    <source>
        <dbReference type="Proteomes" id="UP001296873"/>
    </source>
</evidence>
<proteinExistence type="predicted"/>
<evidence type="ECO:0000256" key="1">
    <source>
        <dbReference type="SAM" id="Phobius"/>
    </source>
</evidence>
<sequence length="98" mass="10595">MTHSGQRASSLTLSDLDRYEVSEDDILNAISAGSLPPTYTVERALRARGSTQTQARRKIREARRRGDPLGMTDVEKCLASFLALGIVVTGFVAGSTLI</sequence>
<keyword evidence="1" id="KW-1133">Transmembrane helix</keyword>
<accession>A0ABS1DAS0</accession>
<keyword evidence="1" id="KW-0812">Transmembrane</keyword>
<keyword evidence="3" id="KW-1185">Reference proteome</keyword>
<keyword evidence="1" id="KW-0472">Membrane</keyword>
<feature type="transmembrane region" description="Helical" evidence="1">
    <location>
        <begin position="78"/>
        <end position="97"/>
    </location>
</feature>